<sequence length="126" mass="14930">MPKYVIDRYVHSVLKDVVETLHDIFNYIKIDRIIVVRSYGSKTKAFARIYSLPSIWRYVLGIEPIYVIEIVDENFSKLSKDTQIRVLIHEILHIPYKFSGGLRQHGKHVNSQMVNKIYMMYVNRKS</sequence>
<evidence type="ECO:0000313" key="2">
    <source>
        <dbReference type="EMBL" id="HHP81692.1"/>
    </source>
</evidence>
<protein>
    <submittedName>
        <fullName evidence="2">Metallopeptidase</fullName>
    </submittedName>
</protein>
<dbReference type="Pfam" id="PF18894">
    <property type="entry name" value="PhageMetallopep"/>
    <property type="match status" value="1"/>
</dbReference>
<comment type="caution">
    <text evidence="2">The sequence shown here is derived from an EMBL/GenBank/DDBJ whole genome shotgun (WGS) entry which is preliminary data.</text>
</comment>
<dbReference type="EMBL" id="DRUB01000134">
    <property type="protein sequence ID" value="HHR96529.1"/>
    <property type="molecule type" value="Genomic_DNA"/>
</dbReference>
<evidence type="ECO:0000259" key="1">
    <source>
        <dbReference type="Pfam" id="PF18894"/>
    </source>
</evidence>
<accession>A0A7C5TFH6</accession>
<gene>
    <name evidence="3" type="ORF">ENL47_06915</name>
    <name evidence="2" type="ORF">ENM84_03415</name>
</gene>
<dbReference type="AlphaFoldDB" id="A0A7C5TFH6"/>
<name>A0A7C5TFH6_9CREN</name>
<proteinExistence type="predicted"/>
<dbReference type="EMBL" id="DRZI01000144">
    <property type="protein sequence ID" value="HHP81692.1"/>
    <property type="molecule type" value="Genomic_DNA"/>
</dbReference>
<dbReference type="InterPro" id="IPR043998">
    <property type="entry name" value="Put_Metallopep"/>
</dbReference>
<evidence type="ECO:0000313" key="3">
    <source>
        <dbReference type="EMBL" id="HHR96529.1"/>
    </source>
</evidence>
<reference evidence="2" key="1">
    <citation type="journal article" date="2020" name="mSystems">
        <title>Genome- and Community-Level Interaction Insights into Carbon Utilization and Element Cycling Functions of Hydrothermarchaeota in Hydrothermal Sediment.</title>
        <authorList>
            <person name="Zhou Z."/>
            <person name="Liu Y."/>
            <person name="Xu W."/>
            <person name="Pan J."/>
            <person name="Luo Z.H."/>
            <person name="Li M."/>
        </authorList>
    </citation>
    <scope>NUCLEOTIDE SEQUENCE [LARGE SCALE GENOMIC DNA]</scope>
    <source>
        <strain evidence="3">SpSt-1</strain>
        <strain evidence="2">SpSt-1121</strain>
    </source>
</reference>
<feature type="domain" description="Putative phage metallopeptidase" evidence="1">
    <location>
        <begin position="4"/>
        <end position="107"/>
    </location>
</feature>
<organism evidence="2">
    <name type="scientific">Ignisphaera aggregans</name>
    <dbReference type="NCBI Taxonomy" id="334771"/>
    <lineage>
        <taxon>Archaea</taxon>
        <taxon>Thermoproteota</taxon>
        <taxon>Thermoprotei</taxon>
        <taxon>Desulfurococcales</taxon>
        <taxon>Desulfurococcaceae</taxon>
        <taxon>Ignisphaera</taxon>
    </lineage>
</organism>